<gene>
    <name evidence="10" type="ORF">HHI36_020836</name>
</gene>
<dbReference type="GO" id="GO:0008270">
    <property type="term" value="F:zinc ion binding"/>
    <property type="evidence" value="ECO:0007669"/>
    <property type="project" value="UniProtKB-KW"/>
</dbReference>
<evidence type="ECO:0000256" key="8">
    <source>
        <dbReference type="PROSITE-ProRule" id="PRU00042"/>
    </source>
</evidence>
<keyword evidence="11" id="KW-1185">Reference proteome</keyword>
<evidence type="ECO:0000313" key="10">
    <source>
        <dbReference type="EMBL" id="KAL3276116.1"/>
    </source>
</evidence>
<evidence type="ECO:0000259" key="9">
    <source>
        <dbReference type="PROSITE" id="PS50157"/>
    </source>
</evidence>
<dbReference type="InterPro" id="IPR050589">
    <property type="entry name" value="Ikaros_C2H2-ZF"/>
</dbReference>
<dbReference type="PROSITE" id="PS50157">
    <property type="entry name" value="ZINC_FINGER_C2H2_2"/>
    <property type="match status" value="3"/>
</dbReference>
<dbReference type="SMART" id="SM00355">
    <property type="entry name" value="ZnF_C2H2"/>
    <property type="match status" value="6"/>
</dbReference>
<dbReference type="SUPFAM" id="SSF57667">
    <property type="entry name" value="beta-beta-alpha zinc fingers"/>
    <property type="match status" value="4"/>
</dbReference>
<comment type="subcellular location">
    <subcellularLocation>
        <location evidence="1">Nucleus</location>
    </subcellularLocation>
</comment>
<dbReference type="GO" id="GO:0005634">
    <property type="term" value="C:nucleus"/>
    <property type="evidence" value="ECO:0007669"/>
    <property type="project" value="UniProtKB-SubCell"/>
</dbReference>
<dbReference type="Gene3D" id="3.30.160.60">
    <property type="entry name" value="Classic Zinc Finger"/>
    <property type="match status" value="5"/>
</dbReference>
<proteinExistence type="predicted"/>
<dbReference type="EMBL" id="JABFTP020000083">
    <property type="protein sequence ID" value="KAL3276116.1"/>
    <property type="molecule type" value="Genomic_DNA"/>
</dbReference>
<dbReference type="Pfam" id="PF13909">
    <property type="entry name" value="zf-H2C2_5"/>
    <property type="match status" value="3"/>
</dbReference>
<keyword evidence="6" id="KW-0238">DNA-binding</keyword>
<feature type="domain" description="C2H2-type" evidence="9">
    <location>
        <begin position="224"/>
        <end position="252"/>
    </location>
</feature>
<dbReference type="InterPro" id="IPR036236">
    <property type="entry name" value="Znf_C2H2_sf"/>
</dbReference>
<name>A0ABD2ND43_9CUCU</name>
<evidence type="ECO:0000313" key="11">
    <source>
        <dbReference type="Proteomes" id="UP001516400"/>
    </source>
</evidence>
<evidence type="ECO:0000256" key="5">
    <source>
        <dbReference type="ARBA" id="ARBA00022833"/>
    </source>
</evidence>
<dbReference type="PANTHER" id="PTHR24404">
    <property type="entry name" value="ZINC FINGER PROTEIN"/>
    <property type="match status" value="1"/>
</dbReference>
<sequence length="357" mass="41757">MDSNDDKTFVRQFIKAKTETLEANEILTEQLENSFKIDFTKVKTEETEDCDSNKSIYEEVDSTEDSKIFLEGFIEEDRKIWDRDSFANFEVSRTVKTDNDEHEAKLLEQSDDLIDEKCQKDETNLEDSVKPEKIEEDVSTNQTEIYEDKKSTSHVEIKDFSSIKKHKCHICDYRSSRKSIIKQHVDSVHLNLKNYQCSHCDFRTSRKGSLLFHMNGVHLGLKNHKCSQCDYQTAEKGNLTKHIKRVHLGIKNYKCNQCDYQETHESNIKVHIRNVHLGDKNYKCDHCDFQASHKKNLKVHIENVHLSICQECDQCDYQATSKRNLKLHIESVHVGLNLYKCSHCDYQSTHKGTLRII</sequence>
<evidence type="ECO:0000256" key="1">
    <source>
        <dbReference type="ARBA" id="ARBA00004123"/>
    </source>
</evidence>
<keyword evidence="5" id="KW-0862">Zinc</keyword>
<dbReference type="AlphaFoldDB" id="A0ABD2ND43"/>
<comment type="caution">
    <text evidence="10">The sequence shown here is derived from an EMBL/GenBank/DDBJ whole genome shotgun (WGS) entry which is preliminary data.</text>
</comment>
<dbReference type="GO" id="GO:0003677">
    <property type="term" value="F:DNA binding"/>
    <property type="evidence" value="ECO:0007669"/>
    <property type="project" value="UniProtKB-KW"/>
</dbReference>
<feature type="domain" description="C2H2-type" evidence="9">
    <location>
        <begin position="195"/>
        <end position="223"/>
    </location>
</feature>
<reference evidence="10 11" key="1">
    <citation type="journal article" date="2021" name="BMC Biol.">
        <title>Horizontally acquired antibacterial genes associated with adaptive radiation of ladybird beetles.</title>
        <authorList>
            <person name="Li H.S."/>
            <person name="Tang X.F."/>
            <person name="Huang Y.H."/>
            <person name="Xu Z.Y."/>
            <person name="Chen M.L."/>
            <person name="Du X.Y."/>
            <person name="Qiu B.Y."/>
            <person name="Chen P.T."/>
            <person name="Zhang W."/>
            <person name="Slipinski A."/>
            <person name="Escalona H.E."/>
            <person name="Waterhouse R.M."/>
            <person name="Zwick A."/>
            <person name="Pang H."/>
        </authorList>
    </citation>
    <scope>NUCLEOTIDE SEQUENCE [LARGE SCALE GENOMIC DNA]</scope>
    <source>
        <strain evidence="10">SYSU2018</strain>
    </source>
</reference>
<evidence type="ECO:0000256" key="4">
    <source>
        <dbReference type="ARBA" id="ARBA00022771"/>
    </source>
</evidence>
<keyword evidence="4 8" id="KW-0863">Zinc-finger</keyword>
<keyword evidence="7" id="KW-0539">Nucleus</keyword>
<evidence type="ECO:0000256" key="7">
    <source>
        <dbReference type="ARBA" id="ARBA00023242"/>
    </source>
</evidence>
<accession>A0ABD2ND43</accession>
<feature type="domain" description="C2H2-type" evidence="9">
    <location>
        <begin position="253"/>
        <end position="281"/>
    </location>
</feature>
<keyword evidence="2" id="KW-0479">Metal-binding</keyword>
<evidence type="ECO:0000256" key="3">
    <source>
        <dbReference type="ARBA" id="ARBA00022737"/>
    </source>
</evidence>
<dbReference type="InterPro" id="IPR013087">
    <property type="entry name" value="Znf_C2H2_type"/>
</dbReference>
<dbReference type="PANTHER" id="PTHR24404:SF114">
    <property type="entry name" value="KLUMPFUSS, ISOFORM B-RELATED"/>
    <property type="match status" value="1"/>
</dbReference>
<evidence type="ECO:0000256" key="6">
    <source>
        <dbReference type="ARBA" id="ARBA00023125"/>
    </source>
</evidence>
<evidence type="ECO:0000256" key="2">
    <source>
        <dbReference type="ARBA" id="ARBA00022723"/>
    </source>
</evidence>
<organism evidence="10 11">
    <name type="scientific">Cryptolaemus montrouzieri</name>
    <dbReference type="NCBI Taxonomy" id="559131"/>
    <lineage>
        <taxon>Eukaryota</taxon>
        <taxon>Metazoa</taxon>
        <taxon>Ecdysozoa</taxon>
        <taxon>Arthropoda</taxon>
        <taxon>Hexapoda</taxon>
        <taxon>Insecta</taxon>
        <taxon>Pterygota</taxon>
        <taxon>Neoptera</taxon>
        <taxon>Endopterygota</taxon>
        <taxon>Coleoptera</taxon>
        <taxon>Polyphaga</taxon>
        <taxon>Cucujiformia</taxon>
        <taxon>Coccinelloidea</taxon>
        <taxon>Coccinellidae</taxon>
        <taxon>Scymninae</taxon>
        <taxon>Scymnini</taxon>
        <taxon>Cryptolaemus</taxon>
    </lineage>
</organism>
<dbReference type="Proteomes" id="UP001516400">
    <property type="component" value="Unassembled WGS sequence"/>
</dbReference>
<keyword evidence="3" id="KW-0677">Repeat</keyword>
<protein>
    <recommendedName>
        <fullName evidence="9">C2H2-type domain-containing protein</fullName>
    </recommendedName>
</protein>